<dbReference type="EMBL" id="JACHJT010000001">
    <property type="protein sequence ID" value="MBB4931841.1"/>
    <property type="molecule type" value="Genomic_DNA"/>
</dbReference>
<dbReference type="AlphaFoldDB" id="A0A7W7RI18"/>
<sequence>MPRTRAAVAGLDPGRPWDETNGQLALLDTRIQAVHGLLWVGLRLKGKAPKVQPYPVPEVKKAAEPKKRSEKPKVNERHKAYLDRFSPGKAPPAAPPARRKPKDRPPGRPGMAERHRAYLDRFAPPKH</sequence>
<comment type="caution">
    <text evidence="2">The sequence shown here is derived from an EMBL/GenBank/DDBJ whole genome shotgun (WGS) entry which is preliminary data.</text>
</comment>
<organism evidence="2 3">
    <name type="scientific">Lipingzhangella halophila</name>
    <dbReference type="NCBI Taxonomy" id="1783352"/>
    <lineage>
        <taxon>Bacteria</taxon>
        <taxon>Bacillati</taxon>
        <taxon>Actinomycetota</taxon>
        <taxon>Actinomycetes</taxon>
        <taxon>Streptosporangiales</taxon>
        <taxon>Nocardiopsidaceae</taxon>
        <taxon>Lipingzhangella</taxon>
    </lineage>
</organism>
<dbReference type="RefSeq" id="WP_184578657.1">
    <property type="nucleotide sequence ID" value="NZ_JACHJT010000001.1"/>
</dbReference>
<accession>A0A7W7RI18</accession>
<evidence type="ECO:0000313" key="3">
    <source>
        <dbReference type="Proteomes" id="UP000523007"/>
    </source>
</evidence>
<feature type="region of interest" description="Disordered" evidence="1">
    <location>
        <begin position="49"/>
        <end position="127"/>
    </location>
</feature>
<protein>
    <submittedName>
        <fullName evidence="2">Uncharacterized protein</fullName>
    </submittedName>
</protein>
<feature type="compositionally biased region" description="Basic and acidic residues" evidence="1">
    <location>
        <begin position="58"/>
        <end position="82"/>
    </location>
</feature>
<gene>
    <name evidence="2" type="ORF">F4561_002661</name>
</gene>
<dbReference type="Proteomes" id="UP000523007">
    <property type="component" value="Unassembled WGS sequence"/>
</dbReference>
<keyword evidence="3" id="KW-1185">Reference proteome</keyword>
<reference evidence="2 3" key="1">
    <citation type="submission" date="2020-08" db="EMBL/GenBank/DDBJ databases">
        <title>Sequencing the genomes of 1000 actinobacteria strains.</title>
        <authorList>
            <person name="Klenk H.-P."/>
        </authorList>
    </citation>
    <scope>NUCLEOTIDE SEQUENCE [LARGE SCALE GENOMIC DNA]</scope>
    <source>
        <strain evidence="2 3">DSM 102030</strain>
    </source>
</reference>
<evidence type="ECO:0000313" key="2">
    <source>
        <dbReference type="EMBL" id="MBB4931841.1"/>
    </source>
</evidence>
<evidence type="ECO:0000256" key="1">
    <source>
        <dbReference type="SAM" id="MobiDB-lite"/>
    </source>
</evidence>
<feature type="compositionally biased region" description="Basic and acidic residues" evidence="1">
    <location>
        <begin position="103"/>
        <end position="119"/>
    </location>
</feature>
<name>A0A7W7RI18_9ACTN</name>
<proteinExistence type="predicted"/>